<protein>
    <submittedName>
        <fullName evidence="4">AcrR family transcriptional regulator</fullName>
    </submittedName>
</protein>
<dbReference type="Pfam" id="PF00440">
    <property type="entry name" value="TetR_N"/>
    <property type="match status" value="1"/>
</dbReference>
<evidence type="ECO:0000256" key="2">
    <source>
        <dbReference type="PROSITE-ProRule" id="PRU00335"/>
    </source>
</evidence>
<feature type="DNA-binding region" description="H-T-H motif" evidence="2">
    <location>
        <begin position="28"/>
        <end position="47"/>
    </location>
</feature>
<dbReference type="InterPro" id="IPR001647">
    <property type="entry name" value="HTH_TetR"/>
</dbReference>
<dbReference type="InterPro" id="IPR009057">
    <property type="entry name" value="Homeodomain-like_sf"/>
</dbReference>
<name>A0A841C9D4_9LACT</name>
<dbReference type="SUPFAM" id="SSF46689">
    <property type="entry name" value="Homeodomain-like"/>
    <property type="match status" value="1"/>
</dbReference>
<evidence type="ECO:0000313" key="5">
    <source>
        <dbReference type="Proteomes" id="UP000562464"/>
    </source>
</evidence>
<dbReference type="Gene3D" id="1.10.357.10">
    <property type="entry name" value="Tetracycline Repressor, domain 2"/>
    <property type="match status" value="1"/>
</dbReference>
<dbReference type="AlphaFoldDB" id="A0A841C9D4"/>
<dbReference type="Proteomes" id="UP000562464">
    <property type="component" value="Unassembled WGS sequence"/>
</dbReference>
<keyword evidence="5" id="KW-1185">Reference proteome</keyword>
<evidence type="ECO:0000259" key="3">
    <source>
        <dbReference type="PROSITE" id="PS50977"/>
    </source>
</evidence>
<dbReference type="PROSITE" id="PS50977">
    <property type="entry name" value="HTH_TETR_2"/>
    <property type="match status" value="1"/>
</dbReference>
<feature type="domain" description="HTH tetR-type" evidence="3">
    <location>
        <begin position="5"/>
        <end position="65"/>
    </location>
</feature>
<dbReference type="PANTHER" id="PTHR43479:SF11">
    <property type="entry name" value="ACREF_ENVCD OPERON REPRESSOR-RELATED"/>
    <property type="match status" value="1"/>
</dbReference>
<comment type="caution">
    <text evidence="4">The sequence shown here is derived from an EMBL/GenBank/DDBJ whole genome shotgun (WGS) entry which is preliminary data.</text>
</comment>
<organism evidence="4 5">
    <name type="scientific">Lactovum miscens</name>
    <dbReference type="NCBI Taxonomy" id="190387"/>
    <lineage>
        <taxon>Bacteria</taxon>
        <taxon>Bacillati</taxon>
        <taxon>Bacillota</taxon>
        <taxon>Bacilli</taxon>
        <taxon>Lactobacillales</taxon>
        <taxon>Streptococcaceae</taxon>
        <taxon>Lactovum</taxon>
    </lineage>
</organism>
<accession>A0A841C9D4</accession>
<keyword evidence="1 2" id="KW-0238">DNA-binding</keyword>
<evidence type="ECO:0000256" key="1">
    <source>
        <dbReference type="ARBA" id="ARBA00023125"/>
    </source>
</evidence>
<dbReference type="InterPro" id="IPR050624">
    <property type="entry name" value="HTH-type_Tx_Regulator"/>
</dbReference>
<proteinExistence type="predicted"/>
<evidence type="ECO:0000313" key="4">
    <source>
        <dbReference type="EMBL" id="MBB5888171.1"/>
    </source>
</evidence>
<sequence>MNQTEKKKNSILKTTFQLLNEKTISAITVDEIAEKAEVSKVTIFKYYESKNKLMKTVIMKAFEHMGEDVKRLIASDLNFEETYKGITKMKFKQLGRYTPQFTENLMSEYSNDPDFFDTDTMALQMQVYKELFSKGQREGKISVNLTQDDFMFILNIFVEGMKGLSAERLFDKTELITNFFINGLSK</sequence>
<gene>
    <name evidence="4" type="ORF">HNQ37_001063</name>
</gene>
<reference evidence="4 5" key="1">
    <citation type="submission" date="2020-08" db="EMBL/GenBank/DDBJ databases">
        <title>Genomic Encyclopedia of Type Strains, Phase IV (KMG-IV): sequencing the most valuable type-strain genomes for metagenomic binning, comparative biology and taxonomic classification.</title>
        <authorList>
            <person name="Goeker M."/>
        </authorList>
    </citation>
    <scope>NUCLEOTIDE SEQUENCE [LARGE SCALE GENOMIC DNA]</scope>
    <source>
        <strain evidence="4 5">DSM 14925</strain>
    </source>
</reference>
<dbReference type="RefSeq" id="WP_183539968.1">
    <property type="nucleotide sequence ID" value="NZ_JACHHV010000016.1"/>
</dbReference>
<dbReference type="GO" id="GO:0003677">
    <property type="term" value="F:DNA binding"/>
    <property type="evidence" value="ECO:0007669"/>
    <property type="project" value="UniProtKB-UniRule"/>
</dbReference>
<dbReference type="EMBL" id="JACHHV010000016">
    <property type="protein sequence ID" value="MBB5888171.1"/>
    <property type="molecule type" value="Genomic_DNA"/>
</dbReference>
<dbReference type="PANTHER" id="PTHR43479">
    <property type="entry name" value="ACREF/ENVCD OPERON REPRESSOR-RELATED"/>
    <property type="match status" value="1"/>
</dbReference>